<evidence type="ECO:0000256" key="1">
    <source>
        <dbReference type="ARBA" id="ARBA00012513"/>
    </source>
</evidence>
<dbReference type="PANTHER" id="PTHR43671">
    <property type="entry name" value="SERINE/THREONINE-PROTEIN KINASE NEK"/>
    <property type="match status" value="1"/>
</dbReference>
<dbReference type="PROSITE" id="PS50011">
    <property type="entry name" value="PROTEIN_KINASE_DOM"/>
    <property type="match status" value="1"/>
</dbReference>
<dbReference type="Gene3D" id="1.10.510.10">
    <property type="entry name" value="Transferase(Phosphotransferase) domain 1"/>
    <property type="match status" value="1"/>
</dbReference>
<evidence type="ECO:0000256" key="2">
    <source>
        <dbReference type="ARBA" id="ARBA00022679"/>
    </source>
</evidence>
<dbReference type="GO" id="GO:0005524">
    <property type="term" value="F:ATP binding"/>
    <property type="evidence" value="ECO:0007669"/>
    <property type="project" value="UniProtKB-KW"/>
</dbReference>
<dbReference type="PANTHER" id="PTHR43671:SF13">
    <property type="entry name" value="SERINE_THREONINE-PROTEIN KINASE NEK2"/>
    <property type="match status" value="1"/>
</dbReference>
<keyword evidence="4" id="KW-0418">Kinase</keyword>
<evidence type="ECO:0000313" key="8">
    <source>
        <dbReference type="Proteomes" id="UP001500131"/>
    </source>
</evidence>
<reference evidence="7 8" key="1">
    <citation type="submission" date="2024-02" db="EMBL/GenBank/DDBJ databases">
        <title>FIRST GENOME SEQUENCES OF Leishmania (Viannia) shawi, Leishmania (Viannia) lindenbergi AND Leishmania (Viannia) utingensis.</title>
        <authorList>
            <person name="Resadore F."/>
            <person name="Custodio M.G.F."/>
            <person name="Boite M.C."/>
            <person name="Cupolillo E."/>
            <person name="Ferreira G.E.M."/>
        </authorList>
    </citation>
    <scope>NUCLEOTIDE SEQUENCE [LARGE SCALE GENOMIC DNA]</scope>
    <source>
        <strain evidence="7 8">MHOM/BR/1966/M15733</strain>
    </source>
</reference>
<dbReference type="InterPro" id="IPR050660">
    <property type="entry name" value="NEK_Ser/Thr_kinase"/>
</dbReference>
<dbReference type="EC" id="2.7.11.1" evidence="1"/>
<feature type="non-terminal residue" evidence="7">
    <location>
        <position position="1"/>
    </location>
</feature>
<dbReference type="InterPro" id="IPR000719">
    <property type="entry name" value="Prot_kinase_dom"/>
</dbReference>
<comment type="caution">
    <text evidence="7">The sequence shown here is derived from an EMBL/GenBank/DDBJ whole genome shotgun (WGS) entry which is preliminary data.</text>
</comment>
<evidence type="ECO:0000256" key="3">
    <source>
        <dbReference type="ARBA" id="ARBA00022741"/>
    </source>
</evidence>
<dbReference type="EMBL" id="JBAMZK010000022">
    <property type="protein sequence ID" value="KAL0505805.1"/>
    <property type="molecule type" value="Genomic_DNA"/>
</dbReference>
<sequence length="156" mass="16674">ADDGNSSDGDYSDARPPHVRILDFGLACGVEEVGPELRRCVGTPHYMAPETFPHNCDCDVPAARDVWSLGVTLFRLSTGVFPAFGCDAVVSWPPANVSSTGLLPLTVDHSGQLLSEFRAMPAVSASILAVNLRRRPTIARVLLHLQGIGEVVEPVL</sequence>
<keyword evidence="8" id="KW-1185">Reference proteome</keyword>
<evidence type="ECO:0000256" key="5">
    <source>
        <dbReference type="ARBA" id="ARBA00022840"/>
    </source>
</evidence>
<dbReference type="GO" id="GO:0004674">
    <property type="term" value="F:protein serine/threonine kinase activity"/>
    <property type="evidence" value="ECO:0007669"/>
    <property type="project" value="UniProtKB-EC"/>
</dbReference>
<keyword evidence="2" id="KW-0808">Transferase</keyword>
<dbReference type="Pfam" id="PF00069">
    <property type="entry name" value="Pkinase"/>
    <property type="match status" value="1"/>
</dbReference>
<keyword evidence="3" id="KW-0547">Nucleotide-binding</keyword>
<name>A0AAW3AHJ8_9TRYP</name>
<accession>A0AAW3AHJ8</accession>
<dbReference type="InterPro" id="IPR011009">
    <property type="entry name" value="Kinase-like_dom_sf"/>
</dbReference>
<evidence type="ECO:0000256" key="4">
    <source>
        <dbReference type="ARBA" id="ARBA00022777"/>
    </source>
</evidence>
<evidence type="ECO:0000259" key="6">
    <source>
        <dbReference type="PROSITE" id="PS50011"/>
    </source>
</evidence>
<protein>
    <recommendedName>
        <fullName evidence="1">non-specific serine/threonine protein kinase</fullName>
        <ecNumber evidence="1">2.7.11.1</ecNumber>
    </recommendedName>
</protein>
<gene>
    <name evidence="7" type="ORF">Q4I31_003588</name>
</gene>
<proteinExistence type="predicted"/>
<keyword evidence="5" id="KW-0067">ATP-binding</keyword>
<dbReference type="SUPFAM" id="SSF56112">
    <property type="entry name" value="Protein kinase-like (PK-like)"/>
    <property type="match status" value="1"/>
</dbReference>
<organism evidence="7 8">
    <name type="scientific">Leishmania lindenbergi</name>
    <dbReference type="NCBI Taxonomy" id="651832"/>
    <lineage>
        <taxon>Eukaryota</taxon>
        <taxon>Discoba</taxon>
        <taxon>Euglenozoa</taxon>
        <taxon>Kinetoplastea</taxon>
        <taxon>Metakinetoplastina</taxon>
        <taxon>Trypanosomatida</taxon>
        <taxon>Trypanosomatidae</taxon>
        <taxon>Leishmaniinae</taxon>
        <taxon>Leishmania</taxon>
    </lineage>
</organism>
<feature type="domain" description="Protein kinase" evidence="6">
    <location>
        <begin position="1"/>
        <end position="156"/>
    </location>
</feature>
<dbReference type="Proteomes" id="UP001500131">
    <property type="component" value="Unassembled WGS sequence"/>
</dbReference>
<dbReference type="AlphaFoldDB" id="A0AAW3AHJ8"/>
<evidence type="ECO:0000313" key="7">
    <source>
        <dbReference type="EMBL" id="KAL0505805.1"/>
    </source>
</evidence>